<proteinExistence type="predicted"/>
<name>A0A1A8QCZ3_9TELE</name>
<dbReference type="PANTHER" id="PTHR11505">
    <property type="entry name" value="L1 TRANSPOSABLE ELEMENT-RELATED"/>
    <property type="match status" value="1"/>
</dbReference>
<dbReference type="AlphaFoldDB" id="A0A1A8QCZ3"/>
<dbReference type="Gene3D" id="3.30.70.1820">
    <property type="entry name" value="L1 transposable element, RRM domain"/>
    <property type="match status" value="1"/>
</dbReference>
<reference evidence="1" key="1">
    <citation type="submission" date="2016-05" db="EMBL/GenBank/DDBJ databases">
        <authorList>
            <person name="Lavstsen T."/>
            <person name="Jespersen J.S."/>
        </authorList>
    </citation>
    <scope>NUCLEOTIDE SEQUENCE</scope>
    <source>
        <tissue evidence="1">Brain</tissue>
    </source>
</reference>
<accession>A0A1A8QCZ3</accession>
<organism evidence="1">
    <name type="scientific">Nothobranchius rachovii</name>
    <name type="common">bluefin notho</name>
    <dbReference type="NCBI Taxonomy" id="451742"/>
    <lineage>
        <taxon>Eukaryota</taxon>
        <taxon>Metazoa</taxon>
        <taxon>Chordata</taxon>
        <taxon>Craniata</taxon>
        <taxon>Vertebrata</taxon>
        <taxon>Euteleostomi</taxon>
        <taxon>Actinopterygii</taxon>
        <taxon>Neopterygii</taxon>
        <taxon>Teleostei</taxon>
        <taxon>Neoteleostei</taxon>
        <taxon>Acanthomorphata</taxon>
        <taxon>Ovalentaria</taxon>
        <taxon>Atherinomorphae</taxon>
        <taxon>Cyprinodontiformes</taxon>
        <taxon>Nothobranchiidae</taxon>
        <taxon>Nothobranchius</taxon>
    </lineage>
</organism>
<protein>
    <submittedName>
        <fullName evidence="1">Uncharacterized protein</fullName>
    </submittedName>
</protein>
<dbReference type="InterPro" id="IPR004244">
    <property type="entry name" value="Transposase_22"/>
</dbReference>
<evidence type="ECO:0000313" key="1">
    <source>
        <dbReference type="EMBL" id="SBR91680.1"/>
    </source>
</evidence>
<sequence>EGGGENSECWGECDINAKLQVKLENKLLDRESHSRRDNVRIYGVPKMVEKDSSTMSEFVEKLLREGLEIPQSKLVMGIERAHQSLGPQPPDGVPPRSIVVKFLSFRTKELLLSKAVVVFLR</sequence>
<gene>
    <name evidence="1" type="primary">AL935274.1</name>
</gene>
<dbReference type="EMBL" id="HAEI01005075">
    <property type="protein sequence ID" value="SBR91680.1"/>
    <property type="molecule type" value="Transcribed_RNA"/>
</dbReference>
<feature type="non-terminal residue" evidence="1">
    <location>
        <position position="121"/>
    </location>
</feature>
<reference evidence="1" key="2">
    <citation type="submission" date="2016-06" db="EMBL/GenBank/DDBJ databases">
        <title>The genome of a short-lived fish provides insights into sex chromosome evolution and the genetic control of aging.</title>
        <authorList>
            <person name="Reichwald K."/>
            <person name="Felder M."/>
            <person name="Petzold A."/>
            <person name="Koch P."/>
            <person name="Groth M."/>
            <person name="Platzer M."/>
        </authorList>
    </citation>
    <scope>NUCLEOTIDE SEQUENCE</scope>
    <source>
        <tissue evidence="1">Brain</tissue>
    </source>
</reference>
<feature type="non-terminal residue" evidence="1">
    <location>
        <position position="1"/>
    </location>
</feature>